<dbReference type="InterPro" id="IPR001128">
    <property type="entry name" value="Cyt_P450"/>
</dbReference>
<accession>A0AAN7GNU7</accession>
<evidence type="ECO:0000256" key="10">
    <source>
        <dbReference type="ARBA" id="ARBA00023136"/>
    </source>
</evidence>
<evidence type="ECO:0000256" key="9">
    <source>
        <dbReference type="ARBA" id="ARBA00023033"/>
    </source>
</evidence>
<dbReference type="FunFam" id="1.10.630.10:FF:000033">
    <property type="entry name" value="14-alpha sterol demethylase"/>
    <property type="match status" value="1"/>
</dbReference>
<evidence type="ECO:0000313" key="15">
    <source>
        <dbReference type="EMBL" id="KAK4223426.1"/>
    </source>
</evidence>
<dbReference type="InterPro" id="IPR050529">
    <property type="entry name" value="CYP450_sterol_14alpha_dmase"/>
</dbReference>
<dbReference type="SUPFAM" id="SSF48264">
    <property type="entry name" value="Cytochrome P450"/>
    <property type="match status" value="1"/>
</dbReference>
<organism evidence="15 16">
    <name type="scientific">Podospora fimiseda</name>
    <dbReference type="NCBI Taxonomy" id="252190"/>
    <lineage>
        <taxon>Eukaryota</taxon>
        <taxon>Fungi</taxon>
        <taxon>Dikarya</taxon>
        <taxon>Ascomycota</taxon>
        <taxon>Pezizomycotina</taxon>
        <taxon>Sordariomycetes</taxon>
        <taxon>Sordariomycetidae</taxon>
        <taxon>Sordariales</taxon>
        <taxon>Podosporaceae</taxon>
        <taxon>Podospora</taxon>
    </lineage>
</organism>
<evidence type="ECO:0000256" key="1">
    <source>
        <dbReference type="ARBA" id="ARBA00001971"/>
    </source>
</evidence>
<proteinExistence type="inferred from homology"/>
<feature type="region of interest" description="Disordered" evidence="14">
    <location>
        <begin position="1"/>
        <end position="33"/>
    </location>
</feature>
<evidence type="ECO:0000256" key="14">
    <source>
        <dbReference type="SAM" id="MobiDB-lite"/>
    </source>
</evidence>
<keyword evidence="10" id="KW-0472">Membrane</keyword>
<dbReference type="InterPro" id="IPR017972">
    <property type="entry name" value="Cyt_P450_CS"/>
</dbReference>
<dbReference type="PRINTS" id="PR00465">
    <property type="entry name" value="EP450IV"/>
</dbReference>
<evidence type="ECO:0000256" key="3">
    <source>
        <dbReference type="ARBA" id="ARBA00010617"/>
    </source>
</evidence>
<dbReference type="Gene3D" id="1.10.630.10">
    <property type="entry name" value="Cytochrome P450"/>
    <property type="match status" value="1"/>
</dbReference>
<dbReference type="PRINTS" id="PR00385">
    <property type="entry name" value="P450"/>
</dbReference>
<evidence type="ECO:0000256" key="6">
    <source>
        <dbReference type="ARBA" id="ARBA00022824"/>
    </source>
</evidence>
<evidence type="ECO:0000313" key="16">
    <source>
        <dbReference type="Proteomes" id="UP001301958"/>
    </source>
</evidence>
<dbReference type="PANTHER" id="PTHR24304">
    <property type="entry name" value="CYTOCHROME P450 FAMILY 7"/>
    <property type="match status" value="1"/>
</dbReference>
<evidence type="ECO:0000256" key="2">
    <source>
        <dbReference type="ARBA" id="ARBA00004389"/>
    </source>
</evidence>
<dbReference type="PANTHER" id="PTHR24304:SF2">
    <property type="entry name" value="24-HYDROXYCHOLESTEROL 7-ALPHA-HYDROXYLASE"/>
    <property type="match status" value="1"/>
</dbReference>
<protein>
    <submittedName>
        <fullName evidence="15">Cytochrome P450 51</fullName>
    </submittedName>
</protein>
<evidence type="ECO:0000256" key="12">
    <source>
        <dbReference type="PIRSR" id="PIRSR602403-1"/>
    </source>
</evidence>
<dbReference type="EMBL" id="MU865427">
    <property type="protein sequence ID" value="KAK4223426.1"/>
    <property type="molecule type" value="Genomic_DNA"/>
</dbReference>
<sequence length="506" mass="57732">MPPKPATNGDEGKPDESDSSGSNFMSLIPTPRKRNEPPTVFHWVPFIGSAAAYGKNANEFFRKCREKHGDIFTFVMLGHKMTAYFGIEGNDFILNGKNQELNAEEIYSPLTTPVFGSGVIYDCPNSMLIEQKRFIKFGLNQQALESHVRLIEQEVLDYIKNTPELKGSSGTMSVFQVMSQITLFTAARSLQGIEVRRKLNKEFAQYYHDLDKGFSPLNFVFGKAPLPVNLRRDAAHAKIRDIYLNIIKERRTSETGPTEPDMLWNFMESTYKDGTTLSDQDIAHLMIALLMAGQHSSSAAGEWIMLRLASQPEVVEEIYHEQLDYYKDSLRPIEYEDLEHFHVLQHVIKETLRIHSSTHSILRKVKKPLRIPGTDYIVSAGNVMVASPTVNHFDEKYFPNPTLWDPHRWDDNKFNKEDETDLVDYGYGLVNKGTKSPYIAFGAGRHRCIGEKFAYANLQVIISTLIRNFKFRTLDGTKTVPPTDYSSMFLRAMQPGIIGWERRVPE</sequence>
<comment type="cofactor">
    <cofactor evidence="1 12">
        <name>heme</name>
        <dbReference type="ChEBI" id="CHEBI:30413"/>
    </cofactor>
</comment>
<dbReference type="GO" id="GO:0005506">
    <property type="term" value="F:iron ion binding"/>
    <property type="evidence" value="ECO:0007669"/>
    <property type="project" value="InterPro"/>
</dbReference>
<evidence type="ECO:0000256" key="11">
    <source>
        <dbReference type="ARBA" id="ARBA00029435"/>
    </source>
</evidence>
<comment type="caution">
    <text evidence="15">The sequence shown here is derived from an EMBL/GenBank/DDBJ whole genome shotgun (WGS) entry which is preliminary data.</text>
</comment>
<feature type="binding site" description="axial binding residue" evidence="12">
    <location>
        <position position="448"/>
    </location>
    <ligand>
        <name>heme</name>
        <dbReference type="ChEBI" id="CHEBI:30413"/>
    </ligand>
    <ligandPart>
        <name>Fe</name>
        <dbReference type="ChEBI" id="CHEBI:18248"/>
    </ligandPart>
</feature>
<evidence type="ECO:0000256" key="13">
    <source>
        <dbReference type="RuleBase" id="RU000461"/>
    </source>
</evidence>
<dbReference type="Proteomes" id="UP001301958">
    <property type="component" value="Unassembled WGS sequence"/>
</dbReference>
<dbReference type="GO" id="GO:0020037">
    <property type="term" value="F:heme binding"/>
    <property type="evidence" value="ECO:0007669"/>
    <property type="project" value="InterPro"/>
</dbReference>
<keyword evidence="8 12" id="KW-0408">Iron</keyword>
<comment type="subcellular location">
    <subcellularLocation>
        <location evidence="2">Endoplasmic reticulum membrane</location>
        <topology evidence="2">Single-pass membrane protein</topology>
    </subcellularLocation>
</comment>
<comment type="similarity">
    <text evidence="3 13">Belongs to the cytochrome P450 family.</text>
</comment>
<evidence type="ECO:0000256" key="5">
    <source>
        <dbReference type="ARBA" id="ARBA00022723"/>
    </source>
</evidence>
<reference evidence="15" key="1">
    <citation type="journal article" date="2023" name="Mol. Phylogenet. Evol.">
        <title>Genome-scale phylogeny and comparative genomics of the fungal order Sordariales.</title>
        <authorList>
            <person name="Hensen N."/>
            <person name="Bonometti L."/>
            <person name="Westerberg I."/>
            <person name="Brannstrom I.O."/>
            <person name="Guillou S."/>
            <person name="Cros-Aarteil S."/>
            <person name="Calhoun S."/>
            <person name="Haridas S."/>
            <person name="Kuo A."/>
            <person name="Mondo S."/>
            <person name="Pangilinan J."/>
            <person name="Riley R."/>
            <person name="LaButti K."/>
            <person name="Andreopoulos B."/>
            <person name="Lipzen A."/>
            <person name="Chen C."/>
            <person name="Yan M."/>
            <person name="Daum C."/>
            <person name="Ng V."/>
            <person name="Clum A."/>
            <person name="Steindorff A."/>
            <person name="Ohm R.A."/>
            <person name="Martin F."/>
            <person name="Silar P."/>
            <person name="Natvig D.O."/>
            <person name="Lalanne C."/>
            <person name="Gautier V."/>
            <person name="Ament-Velasquez S.L."/>
            <person name="Kruys A."/>
            <person name="Hutchinson M.I."/>
            <person name="Powell A.J."/>
            <person name="Barry K."/>
            <person name="Miller A.N."/>
            <person name="Grigoriev I.V."/>
            <person name="Debuchy R."/>
            <person name="Gladieux P."/>
            <person name="Hiltunen Thoren M."/>
            <person name="Johannesson H."/>
        </authorList>
    </citation>
    <scope>NUCLEOTIDE SEQUENCE</scope>
    <source>
        <strain evidence="15">CBS 990.96</strain>
    </source>
</reference>
<evidence type="ECO:0000256" key="4">
    <source>
        <dbReference type="ARBA" id="ARBA00022617"/>
    </source>
</evidence>
<dbReference type="InterPro" id="IPR036396">
    <property type="entry name" value="Cyt_P450_sf"/>
</dbReference>
<dbReference type="CDD" id="cd11042">
    <property type="entry name" value="CYP51-like"/>
    <property type="match status" value="1"/>
</dbReference>
<reference evidence="15" key="2">
    <citation type="submission" date="2023-05" db="EMBL/GenBank/DDBJ databases">
        <authorList>
            <consortium name="Lawrence Berkeley National Laboratory"/>
            <person name="Steindorff A."/>
            <person name="Hensen N."/>
            <person name="Bonometti L."/>
            <person name="Westerberg I."/>
            <person name="Brannstrom I.O."/>
            <person name="Guillou S."/>
            <person name="Cros-Aarteil S."/>
            <person name="Calhoun S."/>
            <person name="Haridas S."/>
            <person name="Kuo A."/>
            <person name="Mondo S."/>
            <person name="Pangilinan J."/>
            <person name="Riley R."/>
            <person name="Labutti K."/>
            <person name="Andreopoulos B."/>
            <person name="Lipzen A."/>
            <person name="Chen C."/>
            <person name="Yanf M."/>
            <person name="Daum C."/>
            <person name="Ng V."/>
            <person name="Clum A."/>
            <person name="Ohm R."/>
            <person name="Martin F."/>
            <person name="Silar P."/>
            <person name="Natvig D."/>
            <person name="Lalanne C."/>
            <person name="Gautier V."/>
            <person name="Ament-Velasquez S.L."/>
            <person name="Kruys A."/>
            <person name="Hutchinson M.I."/>
            <person name="Powell A.J."/>
            <person name="Barry K."/>
            <person name="Miller A.N."/>
            <person name="Grigoriev I.V."/>
            <person name="Debuchy R."/>
            <person name="Gladieux P."/>
            <person name="Thoren M.H."/>
            <person name="Johannesson H."/>
        </authorList>
    </citation>
    <scope>NUCLEOTIDE SEQUENCE</scope>
    <source>
        <strain evidence="15">CBS 990.96</strain>
    </source>
</reference>
<dbReference type="PROSITE" id="PS00086">
    <property type="entry name" value="CYTOCHROME_P450"/>
    <property type="match status" value="1"/>
</dbReference>
<name>A0AAN7GNU7_9PEZI</name>
<gene>
    <name evidence="15" type="ORF">QBC38DRAFT_512383</name>
</gene>
<dbReference type="InterPro" id="IPR002403">
    <property type="entry name" value="Cyt_P450_E_grp-IV"/>
</dbReference>
<keyword evidence="9 13" id="KW-0503">Monooxygenase</keyword>
<keyword evidence="4 12" id="KW-0349">Heme</keyword>
<dbReference type="GO" id="GO:0005789">
    <property type="term" value="C:endoplasmic reticulum membrane"/>
    <property type="evidence" value="ECO:0007669"/>
    <property type="project" value="UniProtKB-SubCell"/>
</dbReference>
<dbReference type="AlphaFoldDB" id="A0AAN7GNU7"/>
<comment type="pathway">
    <text evidence="11">Steroid metabolism; ergosterol biosynthesis.</text>
</comment>
<dbReference type="GO" id="GO:0008398">
    <property type="term" value="F:sterol 14-demethylase activity"/>
    <property type="evidence" value="ECO:0007669"/>
    <property type="project" value="UniProtKB-ARBA"/>
</dbReference>
<dbReference type="Pfam" id="PF00067">
    <property type="entry name" value="p450"/>
    <property type="match status" value="1"/>
</dbReference>
<evidence type="ECO:0000256" key="7">
    <source>
        <dbReference type="ARBA" id="ARBA00023002"/>
    </source>
</evidence>
<keyword evidence="16" id="KW-1185">Reference proteome</keyword>
<keyword evidence="6" id="KW-0256">Endoplasmic reticulum</keyword>
<keyword evidence="7 13" id="KW-0560">Oxidoreductase</keyword>
<evidence type="ECO:0000256" key="8">
    <source>
        <dbReference type="ARBA" id="ARBA00023004"/>
    </source>
</evidence>
<keyword evidence="5 12" id="KW-0479">Metal-binding</keyword>